<dbReference type="OrthoDB" id="2756263at2759"/>
<evidence type="ECO:0000313" key="2">
    <source>
        <dbReference type="EMBL" id="OJA17073.1"/>
    </source>
</evidence>
<sequence>MPGPANKSKKKGTGKTKPLDVSESSSQLNAANPNQCSAFEADDEETRRRNEPHKAKGTRNSKKSPNPIQCLTLEEDEMTRCNQPATEGYPRPERCKVHQNQYRLMYKKYKDASKVVDDIKSGRELPTKEHIERYTNLDTTLEKIHWLRKYLESIRVERTGRGIHQRRFFLKADDRHKIRIKVLAKEMVKAVEILSSLQARALDLYVASNPGCDWIKPVQPPKNCSSTVDPFPTETIIEAAQPKIHLLNHESKMRMLPAPRSSEPADEDLIDLEHQAQKVQLLYVFEMFTEPETGPDTSDPSIKTVTSIFRNIFQQYGRRIIFHEPDLFFKSLDKVSFKDLLLANDFSNEDVAKFALLFQARLGFGLVWFKDAVIDALVMSKEGTAANIGKLTDTRYLGDGSITVPIRTRSLMKLGGQHVLKLLEPPADVENRFVRLCNNFDDMINFLSFGAIGMVPPPTFCSKQYDGMDAVASRNHLSLSGVVVADMVSSPKPQYMNGPVPTTRRGKMPGCIVWCQIETRAYMFGALRNEPDLFNDAFLRELQVRPDLFQVVTRSETDPGHDVQVFGAGPTNALPAMRHREFEAPPAPFANRPTGSGEWMVSRSAVDVLYGTHAKMPGAPKKPFPGYLQILNGGKSSGWFFRFKKFPVKYIAILDTIPNRHSSVLARNVAWAALRAGGYGEGEYDTRKYAKASDKLFQKRAEEILAWMPESCGDWKATKMEDNFDEDESAGEGGTGGEAPNERECIVS</sequence>
<reference evidence="2 3" key="1">
    <citation type="submission" date="2016-03" db="EMBL/GenBank/DDBJ databases">
        <title>Comparative genomics of the ectomycorrhizal sister species Rhizopogon vinicolor and Rhizopogon vesiculosus (Basidiomycota: Boletales) reveals a divergence of the mating type B locus.</title>
        <authorList>
            <person name="Mujic A.B."/>
            <person name="Kuo A."/>
            <person name="Tritt A."/>
            <person name="Lipzen A."/>
            <person name="Chen C."/>
            <person name="Johnson J."/>
            <person name="Sharma A."/>
            <person name="Barry K."/>
            <person name="Grigoriev I.V."/>
            <person name="Spatafora J.W."/>
        </authorList>
    </citation>
    <scope>NUCLEOTIDE SEQUENCE [LARGE SCALE GENOMIC DNA]</scope>
    <source>
        <strain evidence="2 3">AM-OR11-056</strain>
    </source>
</reference>
<keyword evidence="3" id="KW-1185">Reference proteome</keyword>
<dbReference type="EMBL" id="LVVM01002199">
    <property type="protein sequence ID" value="OJA17073.1"/>
    <property type="molecule type" value="Genomic_DNA"/>
</dbReference>
<feature type="region of interest" description="Disordered" evidence="1">
    <location>
        <begin position="1"/>
        <end position="67"/>
    </location>
</feature>
<dbReference type="AlphaFoldDB" id="A0A1J8QUL4"/>
<feature type="compositionally biased region" description="Basic and acidic residues" evidence="1">
    <location>
        <begin position="45"/>
        <end position="54"/>
    </location>
</feature>
<feature type="region of interest" description="Disordered" evidence="1">
    <location>
        <begin position="722"/>
        <end position="748"/>
    </location>
</feature>
<dbReference type="Proteomes" id="UP000183567">
    <property type="component" value="Unassembled WGS sequence"/>
</dbReference>
<organism evidence="2 3">
    <name type="scientific">Rhizopogon vesiculosus</name>
    <dbReference type="NCBI Taxonomy" id="180088"/>
    <lineage>
        <taxon>Eukaryota</taxon>
        <taxon>Fungi</taxon>
        <taxon>Dikarya</taxon>
        <taxon>Basidiomycota</taxon>
        <taxon>Agaricomycotina</taxon>
        <taxon>Agaricomycetes</taxon>
        <taxon>Agaricomycetidae</taxon>
        <taxon>Boletales</taxon>
        <taxon>Suillineae</taxon>
        <taxon>Rhizopogonaceae</taxon>
        <taxon>Rhizopogon</taxon>
    </lineage>
</organism>
<accession>A0A1J8QUL4</accession>
<name>A0A1J8QUL4_9AGAM</name>
<evidence type="ECO:0000256" key="1">
    <source>
        <dbReference type="SAM" id="MobiDB-lite"/>
    </source>
</evidence>
<evidence type="ECO:0000313" key="3">
    <source>
        <dbReference type="Proteomes" id="UP000183567"/>
    </source>
</evidence>
<proteinExistence type="predicted"/>
<feature type="compositionally biased region" description="Polar residues" evidence="1">
    <location>
        <begin position="22"/>
        <end position="37"/>
    </location>
</feature>
<gene>
    <name evidence="2" type="ORF">AZE42_09251</name>
</gene>
<protein>
    <submittedName>
        <fullName evidence="2">Uncharacterized protein</fullName>
    </submittedName>
</protein>
<comment type="caution">
    <text evidence="2">The sequence shown here is derived from an EMBL/GenBank/DDBJ whole genome shotgun (WGS) entry which is preliminary data.</text>
</comment>